<keyword evidence="2" id="KW-1185">Reference proteome</keyword>
<organism evidence="1 2">
    <name type="scientific">Polarella glacialis</name>
    <name type="common">Dinoflagellate</name>
    <dbReference type="NCBI Taxonomy" id="89957"/>
    <lineage>
        <taxon>Eukaryota</taxon>
        <taxon>Sar</taxon>
        <taxon>Alveolata</taxon>
        <taxon>Dinophyceae</taxon>
        <taxon>Suessiales</taxon>
        <taxon>Suessiaceae</taxon>
        <taxon>Polarella</taxon>
    </lineage>
</organism>
<evidence type="ECO:0000313" key="2">
    <source>
        <dbReference type="Proteomes" id="UP000654075"/>
    </source>
</evidence>
<evidence type="ECO:0000313" key="1">
    <source>
        <dbReference type="EMBL" id="CAE8634387.1"/>
    </source>
</evidence>
<dbReference type="Proteomes" id="UP000654075">
    <property type="component" value="Unassembled WGS sequence"/>
</dbReference>
<name>A0A813H8X2_POLGL</name>
<gene>
    <name evidence="1" type="ORF">PGLA1383_LOCUS50037</name>
</gene>
<feature type="non-terminal residue" evidence="1">
    <location>
        <position position="103"/>
    </location>
</feature>
<reference evidence="1" key="1">
    <citation type="submission" date="2021-02" db="EMBL/GenBank/DDBJ databases">
        <authorList>
            <person name="Dougan E. K."/>
            <person name="Rhodes N."/>
            <person name="Thang M."/>
            <person name="Chan C."/>
        </authorList>
    </citation>
    <scope>NUCLEOTIDE SEQUENCE</scope>
</reference>
<proteinExistence type="predicted"/>
<comment type="caution">
    <text evidence="1">The sequence shown here is derived from an EMBL/GenBank/DDBJ whole genome shotgun (WGS) entry which is preliminary data.</text>
</comment>
<dbReference type="EMBL" id="CAJNNV010030997">
    <property type="protein sequence ID" value="CAE8634387.1"/>
    <property type="molecule type" value="Genomic_DNA"/>
</dbReference>
<protein>
    <submittedName>
        <fullName evidence="1">Uncharacterized protein</fullName>
    </submittedName>
</protein>
<accession>A0A813H8X2</accession>
<dbReference type="AlphaFoldDB" id="A0A813H8X2"/>
<sequence>EPKPYTITCEFEIADGSRTIVKFYHRPLGVTYNQTLPFTMNVISPGAEGHKRGVQTGWIIRRLRDGEDADWQVMDTEGDFEEANKELVGLIVKLPVAPKDPKT</sequence>